<accession>A0AAE0KRM6</accession>
<keyword evidence="1" id="KW-0479">Metal-binding</keyword>
<dbReference type="InterPro" id="IPR032632">
    <property type="entry name" value="Peptidase_M16_M"/>
</dbReference>
<feature type="compositionally biased region" description="Polar residues" evidence="2">
    <location>
        <begin position="287"/>
        <end position="297"/>
    </location>
</feature>
<dbReference type="PANTHER" id="PTHR43690">
    <property type="entry name" value="NARDILYSIN"/>
    <property type="match status" value="1"/>
</dbReference>
<dbReference type="AlphaFoldDB" id="A0AAE0KRM6"/>
<comment type="caution">
    <text evidence="4">The sequence shown here is derived from an EMBL/GenBank/DDBJ whole genome shotgun (WGS) entry which is preliminary data.</text>
</comment>
<evidence type="ECO:0000256" key="2">
    <source>
        <dbReference type="SAM" id="MobiDB-lite"/>
    </source>
</evidence>
<protein>
    <recommendedName>
        <fullName evidence="3">Peptidase M16 middle/third domain-containing protein</fullName>
    </recommendedName>
</protein>
<reference evidence="4 5" key="1">
    <citation type="journal article" date="2015" name="Genome Biol. Evol.">
        <title>Comparative Genomics of a Bacterivorous Green Alga Reveals Evolutionary Causalities and Consequences of Phago-Mixotrophic Mode of Nutrition.</title>
        <authorList>
            <person name="Burns J.A."/>
            <person name="Paasch A."/>
            <person name="Narechania A."/>
            <person name="Kim E."/>
        </authorList>
    </citation>
    <scope>NUCLEOTIDE SEQUENCE [LARGE SCALE GENOMIC DNA]</scope>
    <source>
        <strain evidence="4 5">PLY_AMNH</strain>
    </source>
</reference>
<dbReference type="SUPFAM" id="SSF63411">
    <property type="entry name" value="LuxS/MPP-like metallohydrolase"/>
    <property type="match status" value="1"/>
</dbReference>
<feature type="domain" description="Peptidase M16 middle/third" evidence="3">
    <location>
        <begin position="47"/>
        <end position="157"/>
    </location>
</feature>
<sequence length="351" mass="38993">MHLYVICVGNPDDWISDYPQHMVQLQEGMADSEWVFSELQAMKEMEFRFQEEEEAEEYTVRLATKMHLFRPEHVLQGEYLLSEWDPQLLQETLAHMSVENMRLDLQTSTFDQGDGGHQEKRRRTGPAVAVELEPWFDVPFMREPIPADVLASWSSPKSQSLVRSNTSQSQSLVRSNTSQSQSLVRSNTSQSQRLVRSKHLQSPRALCAPAATSQVRPCGSPLPEACVRSSTFQSQSLALPAPPRIGKHMRSNTSRVRGLYAQHLPESEACALQHLPESNEPCALQHPPSQSNGSQHLPESEPAAISPGHTPPRPEALLSASRVRTEGAHGPALALPPRQAAGSCDFIKDVA</sequence>
<evidence type="ECO:0000313" key="5">
    <source>
        <dbReference type="Proteomes" id="UP001190700"/>
    </source>
</evidence>
<keyword evidence="5" id="KW-1185">Reference proteome</keyword>
<dbReference type="GO" id="GO:0046872">
    <property type="term" value="F:metal ion binding"/>
    <property type="evidence" value="ECO:0007669"/>
    <property type="project" value="UniProtKB-KW"/>
</dbReference>
<feature type="region of interest" description="Disordered" evidence="2">
    <location>
        <begin position="279"/>
        <end position="351"/>
    </location>
</feature>
<dbReference type="PANTHER" id="PTHR43690:SF18">
    <property type="entry name" value="INSULIN-DEGRADING ENZYME-RELATED"/>
    <property type="match status" value="1"/>
</dbReference>
<proteinExistence type="predicted"/>
<dbReference type="Gene3D" id="3.30.830.10">
    <property type="entry name" value="Metalloenzyme, LuxS/M16 peptidase-like"/>
    <property type="match status" value="1"/>
</dbReference>
<dbReference type="InterPro" id="IPR050626">
    <property type="entry name" value="Peptidase_M16"/>
</dbReference>
<name>A0AAE0KRM6_9CHLO</name>
<evidence type="ECO:0000256" key="1">
    <source>
        <dbReference type="ARBA" id="ARBA00022723"/>
    </source>
</evidence>
<dbReference type="EMBL" id="LGRX02019729">
    <property type="protein sequence ID" value="KAK3258213.1"/>
    <property type="molecule type" value="Genomic_DNA"/>
</dbReference>
<evidence type="ECO:0000259" key="3">
    <source>
        <dbReference type="Pfam" id="PF16187"/>
    </source>
</evidence>
<evidence type="ECO:0000313" key="4">
    <source>
        <dbReference type="EMBL" id="KAK3258213.1"/>
    </source>
</evidence>
<dbReference type="Pfam" id="PF16187">
    <property type="entry name" value="Peptidase_M16_M"/>
    <property type="match status" value="1"/>
</dbReference>
<organism evidence="4 5">
    <name type="scientific">Cymbomonas tetramitiformis</name>
    <dbReference type="NCBI Taxonomy" id="36881"/>
    <lineage>
        <taxon>Eukaryota</taxon>
        <taxon>Viridiplantae</taxon>
        <taxon>Chlorophyta</taxon>
        <taxon>Pyramimonadophyceae</taxon>
        <taxon>Pyramimonadales</taxon>
        <taxon>Pyramimonadaceae</taxon>
        <taxon>Cymbomonas</taxon>
    </lineage>
</organism>
<dbReference type="Proteomes" id="UP001190700">
    <property type="component" value="Unassembled WGS sequence"/>
</dbReference>
<dbReference type="InterPro" id="IPR011249">
    <property type="entry name" value="Metalloenz_LuxS/M16"/>
</dbReference>
<feature type="compositionally biased region" description="Polar residues" evidence="2">
    <location>
        <begin position="156"/>
        <end position="194"/>
    </location>
</feature>
<feature type="region of interest" description="Disordered" evidence="2">
    <location>
        <begin position="156"/>
        <end position="218"/>
    </location>
</feature>
<gene>
    <name evidence="4" type="ORF">CYMTET_32732</name>
</gene>